<dbReference type="RefSeq" id="WP_350242377.1">
    <property type="nucleotide sequence ID" value="NZ_CP158299.1"/>
</dbReference>
<evidence type="ECO:0000256" key="1">
    <source>
        <dbReference type="SAM" id="MobiDB-lite"/>
    </source>
</evidence>
<dbReference type="GO" id="GO:0043683">
    <property type="term" value="P:type IV pilus assembly"/>
    <property type="evidence" value="ECO:0007669"/>
    <property type="project" value="InterPro"/>
</dbReference>
<accession>A0AAU7U8G0</accession>
<dbReference type="EMBL" id="CP158299">
    <property type="protein sequence ID" value="XBV84339.1"/>
    <property type="molecule type" value="Genomic_DNA"/>
</dbReference>
<gene>
    <name evidence="2" type="primary">pilO</name>
    <name evidence="2" type="ORF">ABOD76_12900</name>
</gene>
<name>A0AAU7U8G0_9DEIO</name>
<dbReference type="Pfam" id="PF04350">
    <property type="entry name" value="PilO"/>
    <property type="match status" value="1"/>
</dbReference>
<organism evidence="2">
    <name type="scientific">Deinococcus sonorensis KR-87</name>
    <dbReference type="NCBI Taxonomy" id="694439"/>
    <lineage>
        <taxon>Bacteria</taxon>
        <taxon>Thermotogati</taxon>
        <taxon>Deinococcota</taxon>
        <taxon>Deinococci</taxon>
        <taxon>Deinococcales</taxon>
        <taxon>Deinococcaceae</taxon>
        <taxon>Deinococcus</taxon>
    </lineage>
</organism>
<protein>
    <submittedName>
        <fullName evidence="2">Type 4a pilus biogenesis protein PilO</fullName>
    </submittedName>
</protein>
<dbReference type="AlphaFoldDB" id="A0AAU7U8G0"/>
<dbReference type="GO" id="GO:0043107">
    <property type="term" value="P:type IV pilus-dependent motility"/>
    <property type="evidence" value="ECO:0007669"/>
    <property type="project" value="InterPro"/>
</dbReference>
<feature type="region of interest" description="Disordered" evidence="1">
    <location>
        <begin position="191"/>
        <end position="214"/>
    </location>
</feature>
<dbReference type="InterPro" id="IPR014717">
    <property type="entry name" value="Transl_elong_EF1B/ribsomal_bS6"/>
</dbReference>
<dbReference type="InterPro" id="IPR007445">
    <property type="entry name" value="PilO"/>
</dbReference>
<proteinExistence type="predicted"/>
<sequence length="214" mass="22525">MSKLNARNTFLLVLAACVLIALAWWSLYFQTRQQQIADLHSQLDSANQTLALYQQASAGLPALRTEVAGLQVKRDVFLQALPPRASIGTVVSAIRQNVASTGDDLQSVVIGNASPDSSLPAGVQPITLNLQVSGRFQPTFQLIRAMETMGRFSNLSSLNLTMPTADSLDPKLTSSMGVTIYTYDAAKAPATGSGAAGLPQAPAAPATETPGGIR</sequence>
<dbReference type="KEGG" id="dsc:ABOD76_12900"/>
<dbReference type="Gene3D" id="3.30.70.60">
    <property type="match status" value="1"/>
</dbReference>
<evidence type="ECO:0000313" key="2">
    <source>
        <dbReference type="EMBL" id="XBV84339.1"/>
    </source>
</evidence>
<reference evidence="2" key="1">
    <citation type="submission" date="2024-06" db="EMBL/GenBank/DDBJ databases">
        <title>Draft Genome Sequence of Deinococcus sonorensis Type Strain KR-87, a Biofilm Producing Representative of the Genus Deinococcus.</title>
        <authorList>
            <person name="Boren L.S."/>
            <person name="Grosso R.A."/>
            <person name="Hugenberg-Cox A.N."/>
            <person name="Hill J.T.E."/>
            <person name="Albert C.M."/>
            <person name="Tuohy J.M."/>
        </authorList>
    </citation>
    <scope>NUCLEOTIDE SEQUENCE</scope>
    <source>
        <strain evidence="2">KR-87</strain>
    </source>
</reference>